<proteinExistence type="predicted"/>
<evidence type="ECO:0000313" key="2">
    <source>
        <dbReference type="EMBL" id="KRO13871.1"/>
    </source>
</evidence>
<dbReference type="AlphaFoldDB" id="A0A0R2MJI6"/>
<dbReference type="STRING" id="942150.IV64_GL002010"/>
<dbReference type="InterPro" id="IPR002559">
    <property type="entry name" value="Transposase_11"/>
</dbReference>
<dbReference type="PANTHER" id="PTHR30007:SF1">
    <property type="entry name" value="BLR1914 PROTEIN"/>
    <property type="match status" value="1"/>
</dbReference>
<dbReference type="GO" id="GO:0006313">
    <property type="term" value="P:DNA transposition"/>
    <property type="evidence" value="ECO:0007669"/>
    <property type="project" value="InterPro"/>
</dbReference>
<accession>A0A0R2MJI6</accession>
<feature type="domain" description="Transposase IS4-like" evidence="1">
    <location>
        <begin position="2"/>
        <end position="109"/>
    </location>
</feature>
<dbReference type="GO" id="GO:0004803">
    <property type="term" value="F:transposase activity"/>
    <property type="evidence" value="ECO:0007669"/>
    <property type="project" value="InterPro"/>
</dbReference>
<dbReference type="PANTHER" id="PTHR30007">
    <property type="entry name" value="PHP DOMAIN PROTEIN"/>
    <property type="match status" value="1"/>
</dbReference>
<organism evidence="2 3">
    <name type="scientific">Lactiplantibacillus xiangfangensis</name>
    <dbReference type="NCBI Taxonomy" id="942150"/>
    <lineage>
        <taxon>Bacteria</taxon>
        <taxon>Bacillati</taxon>
        <taxon>Bacillota</taxon>
        <taxon>Bacilli</taxon>
        <taxon>Lactobacillales</taxon>
        <taxon>Lactobacillaceae</taxon>
        <taxon>Lactiplantibacillus</taxon>
    </lineage>
</organism>
<evidence type="ECO:0000259" key="1">
    <source>
        <dbReference type="Pfam" id="PF01609"/>
    </source>
</evidence>
<protein>
    <recommendedName>
        <fullName evidence="1">Transposase IS4-like domain-containing protein</fullName>
    </recommendedName>
</protein>
<name>A0A0R2MJI6_9LACO</name>
<dbReference type="Proteomes" id="UP000051783">
    <property type="component" value="Unassembled WGS sequence"/>
</dbReference>
<evidence type="ECO:0000313" key="3">
    <source>
        <dbReference type="Proteomes" id="UP000051783"/>
    </source>
</evidence>
<dbReference type="Pfam" id="PF01609">
    <property type="entry name" value="DDE_Tnp_1"/>
    <property type="match status" value="1"/>
</dbReference>
<dbReference type="GO" id="GO:0003677">
    <property type="term" value="F:DNA binding"/>
    <property type="evidence" value="ECO:0007669"/>
    <property type="project" value="InterPro"/>
</dbReference>
<comment type="caution">
    <text evidence="2">The sequence shown here is derived from an EMBL/GenBank/DDBJ whole genome shotgun (WGS) entry which is preliminary data.</text>
</comment>
<gene>
    <name evidence="2" type="ORF">IV64_GL002010</name>
</gene>
<sequence>MFKLTAGQLNDRAHAVSLLEKTDLTDINVIANRAYGTHEIRTHIKENGGHYTIPPKANAKQPWKADWWLYKERHLIECYFNKLKHFRHIATRFDKLAESFLAFVQVATIFLLTK</sequence>
<dbReference type="EMBL" id="JQCL01000035">
    <property type="protein sequence ID" value="KRO13871.1"/>
    <property type="molecule type" value="Genomic_DNA"/>
</dbReference>
<dbReference type="PATRIC" id="fig|942150.3.peg.2087"/>
<keyword evidence="3" id="KW-1185">Reference proteome</keyword>
<reference evidence="2 3" key="1">
    <citation type="journal article" date="2015" name="Genome Announc.">
        <title>Expanding the biotechnology potential of lactobacilli through comparative genomics of 213 strains and associated genera.</title>
        <authorList>
            <person name="Sun Z."/>
            <person name="Harris H.M."/>
            <person name="McCann A."/>
            <person name="Guo C."/>
            <person name="Argimon S."/>
            <person name="Zhang W."/>
            <person name="Yang X."/>
            <person name="Jeffery I.B."/>
            <person name="Cooney J.C."/>
            <person name="Kagawa T.F."/>
            <person name="Liu W."/>
            <person name="Song Y."/>
            <person name="Salvetti E."/>
            <person name="Wrobel A."/>
            <person name="Rasinkangas P."/>
            <person name="Parkhill J."/>
            <person name="Rea M.C."/>
            <person name="O'Sullivan O."/>
            <person name="Ritari J."/>
            <person name="Douillard F.P."/>
            <person name="Paul Ross R."/>
            <person name="Yang R."/>
            <person name="Briner A.E."/>
            <person name="Felis G.E."/>
            <person name="de Vos W.M."/>
            <person name="Barrangou R."/>
            <person name="Klaenhammer T.R."/>
            <person name="Caufield P.W."/>
            <person name="Cui Y."/>
            <person name="Zhang H."/>
            <person name="O'Toole P.W."/>
        </authorList>
    </citation>
    <scope>NUCLEOTIDE SEQUENCE [LARGE SCALE GENOMIC DNA]</scope>
    <source>
        <strain evidence="2 3">LMG 26013</strain>
    </source>
</reference>